<organism evidence="3 4">
    <name type="scientific">Candidatus Iainarchaeum sp</name>
    <dbReference type="NCBI Taxonomy" id="3101447"/>
    <lineage>
        <taxon>Archaea</taxon>
        <taxon>Candidatus Iainarchaeota</taxon>
        <taxon>Candidatus Iainarchaeia</taxon>
        <taxon>Candidatus Iainarchaeales</taxon>
        <taxon>Candidatus Iainarchaeaceae</taxon>
        <taxon>Candidatus Iainarchaeum</taxon>
    </lineage>
</organism>
<reference evidence="3" key="1">
    <citation type="submission" date="2021-03" db="EMBL/GenBank/DDBJ databases">
        <authorList>
            <person name="Jaffe A."/>
        </authorList>
    </citation>
    <scope>NUCLEOTIDE SEQUENCE</scope>
    <source>
        <strain evidence="3">RIFCSPLOWO2_01_FULL_58_19</strain>
    </source>
</reference>
<comment type="caution">
    <text evidence="3">The sequence shown here is derived from an EMBL/GenBank/DDBJ whole genome shotgun (WGS) entry which is preliminary data.</text>
</comment>
<evidence type="ECO:0000256" key="1">
    <source>
        <dbReference type="SAM" id="MobiDB-lite"/>
    </source>
</evidence>
<feature type="region of interest" description="Disordered" evidence="1">
    <location>
        <begin position="281"/>
        <end position="332"/>
    </location>
</feature>
<dbReference type="AlphaFoldDB" id="A0A8T4LDR2"/>
<accession>A0A8T4LDR2</accession>
<name>A0A8T4LDR2_9ARCH</name>
<sequence length="332" mass="36170">MNKALGLLALLALLVAAVGPAVAAVPAVVIEPKSGADFVTLYPLEVSDFVVNVENNEQRPVEGLSFMVSTGPELVLTLDGKELRDKNFFVPRLESGERKSFEVRVKAVSPADKALLRVNYGVERYTHSVSTFVEVQPNPLMVNARLGKSVVGPGEETSVFLDLVNNGKQVLSGVQAELGLPEGFSASNRSYALQDLNPAQSVLNREFKVRAGEDALGVKTLVVRVDYADERGMHSLEKSFEIVVEQRDKYLLMFLAVLFVFAVLSLIFQGREKRHKIVAHGGQAPGAHPAGHGVHAEAHDAHAGAGEHASHAPIKRKKILPHQKPFQEKRKR</sequence>
<proteinExistence type="predicted"/>
<reference evidence="3" key="2">
    <citation type="submission" date="2021-05" db="EMBL/GenBank/DDBJ databases">
        <title>Protein family content uncovers lineage relationships and bacterial pathway maintenance mechanisms in DPANN archaea.</title>
        <authorList>
            <person name="Castelle C.J."/>
            <person name="Meheust R."/>
            <person name="Jaffe A.L."/>
            <person name="Seitz K."/>
            <person name="Gong X."/>
            <person name="Baker B.J."/>
            <person name="Banfield J.F."/>
        </authorList>
    </citation>
    <scope>NUCLEOTIDE SEQUENCE</scope>
    <source>
        <strain evidence="3">RIFCSPLOWO2_01_FULL_58_19</strain>
    </source>
</reference>
<keyword evidence="2" id="KW-0472">Membrane</keyword>
<feature type="compositionally biased region" description="Low complexity" evidence="1">
    <location>
        <begin position="281"/>
        <end position="293"/>
    </location>
</feature>
<dbReference type="EMBL" id="JAGVWE010000007">
    <property type="protein sequence ID" value="MBS3063789.1"/>
    <property type="molecule type" value="Genomic_DNA"/>
</dbReference>
<evidence type="ECO:0000313" key="4">
    <source>
        <dbReference type="Proteomes" id="UP000678237"/>
    </source>
</evidence>
<gene>
    <name evidence="3" type="ORF">J4203_08075</name>
</gene>
<dbReference type="Proteomes" id="UP000678237">
    <property type="component" value="Unassembled WGS sequence"/>
</dbReference>
<keyword evidence="2" id="KW-0812">Transmembrane</keyword>
<evidence type="ECO:0000313" key="3">
    <source>
        <dbReference type="EMBL" id="MBS3063789.1"/>
    </source>
</evidence>
<evidence type="ECO:0000256" key="2">
    <source>
        <dbReference type="SAM" id="Phobius"/>
    </source>
</evidence>
<protein>
    <submittedName>
        <fullName evidence="3">Uncharacterized protein</fullName>
    </submittedName>
</protein>
<feature type="transmembrane region" description="Helical" evidence="2">
    <location>
        <begin position="250"/>
        <end position="268"/>
    </location>
</feature>
<keyword evidence="2" id="KW-1133">Transmembrane helix</keyword>